<dbReference type="OrthoDB" id="9814303at2"/>
<feature type="transmembrane region" description="Helical" evidence="6">
    <location>
        <begin position="216"/>
        <end position="238"/>
    </location>
</feature>
<dbReference type="InterPro" id="IPR036259">
    <property type="entry name" value="MFS_trans_sf"/>
</dbReference>
<dbReference type="InterPro" id="IPR020846">
    <property type="entry name" value="MFS_dom"/>
</dbReference>
<feature type="transmembrane region" description="Helical" evidence="6">
    <location>
        <begin position="244"/>
        <end position="265"/>
    </location>
</feature>
<gene>
    <name evidence="8" type="ORF">GHT07_05050</name>
</gene>
<evidence type="ECO:0000313" key="8">
    <source>
        <dbReference type="EMBL" id="MRD46633.1"/>
    </source>
</evidence>
<dbReference type="PANTHER" id="PTHR43124">
    <property type="entry name" value="PURINE EFFLUX PUMP PBUE"/>
    <property type="match status" value="1"/>
</dbReference>
<evidence type="ECO:0000313" key="9">
    <source>
        <dbReference type="Proteomes" id="UP000487350"/>
    </source>
</evidence>
<organism evidence="8 9">
    <name type="scientific">Caenimonas koreensis DSM 17982</name>
    <dbReference type="NCBI Taxonomy" id="1121255"/>
    <lineage>
        <taxon>Bacteria</taxon>
        <taxon>Pseudomonadati</taxon>
        <taxon>Pseudomonadota</taxon>
        <taxon>Betaproteobacteria</taxon>
        <taxon>Burkholderiales</taxon>
        <taxon>Comamonadaceae</taxon>
        <taxon>Caenimonas</taxon>
    </lineage>
</organism>
<feature type="transmembrane region" description="Helical" evidence="6">
    <location>
        <begin position="277"/>
        <end position="294"/>
    </location>
</feature>
<evidence type="ECO:0000256" key="5">
    <source>
        <dbReference type="ARBA" id="ARBA00023136"/>
    </source>
</evidence>
<dbReference type="InterPro" id="IPR011701">
    <property type="entry name" value="MFS"/>
</dbReference>
<dbReference type="PROSITE" id="PS50850">
    <property type="entry name" value="MFS"/>
    <property type="match status" value="1"/>
</dbReference>
<comment type="subcellular location">
    <subcellularLocation>
        <location evidence="1">Cell membrane</location>
        <topology evidence="1">Multi-pass membrane protein</topology>
    </subcellularLocation>
</comment>
<feature type="transmembrane region" description="Helical" evidence="6">
    <location>
        <begin position="102"/>
        <end position="123"/>
    </location>
</feature>
<feature type="transmembrane region" description="Helical" evidence="6">
    <location>
        <begin position="135"/>
        <end position="157"/>
    </location>
</feature>
<evidence type="ECO:0000256" key="2">
    <source>
        <dbReference type="ARBA" id="ARBA00022475"/>
    </source>
</evidence>
<dbReference type="GO" id="GO:0022857">
    <property type="term" value="F:transmembrane transporter activity"/>
    <property type="evidence" value="ECO:0007669"/>
    <property type="project" value="InterPro"/>
</dbReference>
<keyword evidence="5 6" id="KW-0472">Membrane</keyword>
<dbReference type="CDD" id="cd17324">
    <property type="entry name" value="MFS_NepI_like"/>
    <property type="match status" value="1"/>
</dbReference>
<name>A0A844B0I7_9BURK</name>
<keyword evidence="2" id="KW-1003">Cell membrane</keyword>
<evidence type="ECO:0000256" key="3">
    <source>
        <dbReference type="ARBA" id="ARBA00022692"/>
    </source>
</evidence>
<feature type="transmembrane region" description="Helical" evidence="6">
    <location>
        <begin position="333"/>
        <end position="354"/>
    </location>
</feature>
<dbReference type="Proteomes" id="UP000487350">
    <property type="component" value="Unassembled WGS sequence"/>
</dbReference>
<dbReference type="RefSeq" id="WP_153583976.1">
    <property type="nucleotide sequence ID" value="NZ_WJBU01000004.1"/>
</dbReference>
<comment type="caution">
    <text evidence="8">The sequence shown here is derived from an EMBL/GenBank/DDBJ whole genome shotgun (WGS) entry which is preliminary data.</text>
</comment>
<dbReference type="Gene3D" id="1.20.1250.20">
    <property type="entry name" value="MFS general substrate transporter like domains"/>
    <property type="match status" value="1"/>
</dbReference>
<evidence type="ECO:0000256" key="6">
    <source>
        <dbReference type="SAM" id="Phobius"/>
    </source>
</evidence>
<evidence type="ECO:0000256" key="4">
    <source>
        <dbReference type="ARBA" id="ARBA00022989"/>
    </source>
</evidence>
<dbReference type="InterPro" id="IPR050189">
    <property type="entry name" value="MFS_Efflux_Transporters"/>
</dbReference>
<reference evidence="8 9" key="1">
    <citation type="submission" date="2019-11" db="EMBL/GenBank/DDBJ databases">
        <title>Caenimonas koreensis gen. nov., sp. nov., isolated from activated sludge.</title>
        <authorList>
            <person name="Seung H.R."/>
        </authorList>
    </citation>
    <scope>NUCLEOTIDE SEQUENCE [LARGE SCALE GENOMIC DNA]</scope>
    <source>
        <strain evidence="8 9">EMB320</strain>
    </source>
</reference>
<proteinExistence type="predicted"/>
<sequence>MTRSIAMRRASTAALYVVIFSSSAMMRICDPMLTVLAHEFGVTTGQAAQTVSAFAIAYGFLQFFFGPAGDRWGKRRVIACGALATVVGNTLAASAPNLFVLIVARMLSGAAGAGIIALTLAWVGDTVAYENRQAVLARFLSASLAGLIAGQLISGLLTEQFGWRAVFVLLIVLFGVSGLLVLLDPALKGDLRATGPSRRHLQPIVDVLRIAWARRILMIVSVEGAFALGAIAFLPAYLVSEFKLGISGAAGIVGLYGVGGLAYAASARWLVRRFGEARLAVLGGGALAVAWMALALAHHWWLVIPACTLAGMGFYSLHGVLQTNATQMAPAMRGTAVCLFASALFLGVFAGVAVDSLVVDRFGFRPVFAASAIGLGLLGCVFAAAIGHHRRSGGFAPLD</sequence>
<keyword evidence="9" id="KW-1185">Reference proteome</keyword>
<dbReference type="GO" id="GO:0005886">
    <property type="term" value="C:plasma membrane"/>
    <property type="evidence" value="ECO:0007669"/>
    <property type="project" value="UniProtKB-SubCell"/>
</dbReference>
<feature type="transmembrane region" description="Helical" evidence="6">
    <location>
        <begin position="366"/>
        <end position="386"/>
    </location>
</feature>
<evidence type="ECO:0000256" key="1">
    <source>
        <dbReference type="ARBA" id="ARBA00004651"/>
    </source>
</evidence>
<keyword evidence="4 6" id="KW-1133">Transmembrane helix</keyword>
<feature type="transmembrane region" description="Helical" evidence="6">
    <location>
        <begin position="300"/>
        <end position="321"/>
    </location>
</feature>
<feature type="transmembrane region" description="Helical" evidence="6">
    <location>
        <begin position="163"/>
        <end position="183"/>
    </location>
</feature>
<feature type="transmembrane region" description="Helical" evidence="6">
    <location>
        <begin position="77"/>
        <end position="96"/>
    </location>
</feature>
<dbReference type="AlphaFoldDB" id="A0A844B0I7"/>
<dbReference type="PANTHER" id="PTHR43124:SF3">
    <property type="entry name" value="CHLORAMPHENICOL EFFLUX PUMP RV0191"/>
    <property type="match status" value="1"/>
</dbReference>
<dbReference type="Pfam" id="PF07690">
    <property type="entry name" value="MFS_1"/>
    <property type="match status" value="1"/>
</dbReference>
<dbReference type="SUPFAM" id="SSF103473">
    <property type="entry name" value="MFS general substrate transporter"/>
    <property type="match status" value="1"/>
</dbReference>
<dbReference type="EMBL" id="WJBU01000004">
    <property type="protein sequence ID" value="MRD46633.1"/>
    <property type="molecule type" value="Genomic_DNA"/>
</dbReference>
<feature type="domain" description="Major facilitator superfamily (MFS) profile" evidence="7">
    <location>
        <begin position="7"/>
        <end position="391"/>
    </location>
</feature>
<accession>A0A844B0I7</accession>
<evidence type="ECO:0000259" key="7">
    <source>
        <dbReference type="PROSITE" id="PS50850"/>
    </source>
</evidence>
<protein>
    <submittedName>
        <fullName evidence="8">MFS transporter</fullName>
    </submittedName>
</protein>
<feature type="transmembrane region" description="Helical" evidence="6">
    <location>
        <begin position="47"/>
        <end position="65"/>
    </location>
</feature>
<keyword evidence="3 6" id="KW-0812">Transmembrane</keyword>